<sequence>MKNRKLHTKDYLIIASLIFGMFFGAGNLIFPVHLGQLAGQNWLLAAVGFLISGVCIPLLAILALSVTRSTGIYDLARPVGHRYALFFLILIHATLGPLFATPRTATVPFAMGIAPYISTQNSSFWLALYSGIFFLVVYAFSVRQSNILSAIGKLLNPLFLGLLLIIFFLAALDPLGSSFANKATNAYVSNAFTNGFLEGYNTMDALAALAFGITIITAIQLMGVKEQKKISLATARAGALGMFGIALVYLALIFLGATSLNQFKLAENGGTTLAQIAHHYLGTLGDALLATMATVGCLTTAMGLVIAFAQDFHSRFPKISYKTFLAANCALSFIFANLGLDQIIAWSLPVLMFLYPLAISLICLSLLAPLFHADVLVYRLTTFLTLIPAVFDMLKTLPPFLNKTSFVQMLIAFADKYLPLFELGFAWLPFSLLGLGIGVLLHYRRKSH</sequence>
<evidence type="ECO:0000256" key="2">
    <source>
        <dbReference type="ARBA" id="ARBA00008540"/>
    </source>
</evidence>
<protein>
    <recommendedName>
        <fullName evidence="9">Branched-chain amino acid transport system carrier protein</fullName>
    </recommendedName>
</protein>
<keyword evidence="8 9" id="KW-0472">Membrane</keyword>
<comment type="similarity">
    <text evidence="2 9">Belongs to the branched chain amino acid transporter family.</text>
</comment>
<comment type="subcellular location">
    <subcellularLocation>
        <location evidence="1 9">Cell membrane</location>
        <topology evidence="1 9">Multi-pass membrane protein</topology>
    </subcellularLocation>
</comment>
<comment type="caution">
    <text evidence="10">The sequence shown here is derived from an EMBL/GenBank/DDBJ whole genome shotgun (WGS) entry which is preliminary data.</text>
</comment>
<feature type="transmembrane region" description="Helical" evidence="9">
    <location>
        <begin position="425"/>
        <end position="443"/>
    </location>
</feature>
<feature type="transmembrane region" description="Helical" evidence="9">
    <location>
        <begin position="375"/>
        <end position="394"/>
    </location>
</feature>
<keyword evidence="7 9" id="KW-1133">Transmembrane helix</keyword>
<dbReference type="EMBL" id="JBCLUF010000049">
    <property type="protein sequence ID" value="MEY8663157.1"/>
    <property type="molecule type" value="Genomic_DNA"/>
</dbReference>
<comment type="function">
    <text evidence="9">Component of the transport system for branched-chain amino acids.</text>
</comment>
<dbReference type="Proteomes" id="UP001565236">
    <property type="component" value="Unassembled WGS sequence"/>
</dbReference>
<reference evidence="10 11" key="1">
    <citation type="submission" date="2024-03" db="EMBL/GenBank/DDBJ databases">
        <title>Mouse gut bacterial collection (mGBC) of GemPharmatech.</title>
        <authorList>
            <person name="He Y."/>
            <person name="Dong L."/>
            <person name="Wu D."/>
            <person name="Gao X."/>
            <person name="Lin Z."/>
        </authorList>
    </citation>
    <scope>NUCLEOTIDE SEQUENCE [LARGE SCALE GENOMIC DNA]</scope>
    <source>
        <strain evidence="10 11">15-30</strain>
    </source>
</reference>
<evidence type="ECO:0000256" key="9">
    <source>
        <dbReference type="RuleBase" id="RU362122"/>
    </source>
</evidence>
<dbReference type="PANTHER" id="PTHR30588:SF0">
    <property type="entry name" value="BRANCHED-CHAIN AMINO ACID PERMEASE BRNQ"/>
    <property type="match status" value="1"/>
</dbReference>
<dbReference type="InterPro" id="IPR004685">
    <property type="entry name" value="Brnchd-chn_aa_trnsp_Livcs"/>
</dbReference>
<accession>A0ABV4DRR6</accession>
<dbReference type="RefSeq" id="WP_369943249.1">
    <property type="nucleotide sequence ID" value="NZ_JBCLUF010000049.1"/>
</dbReference>
<feature type="transmembrane region" description="Helical" evidence="9">
    <location>
        <begin position="154"/>
        <end position="172"/>
    </location>
</feature>
<keyword evidence="5 9" id="KW-0812">Transmembrane</keyword>
<evidence type="ECO:0000256" key="4">
    <source>
        <dbReference type="ARBA" id="ARBA00022475"/>
    </source>
</evidence>
<dbReference type="NCBIfam" id="TIGR00796">
    <property type="entry name" value="livcs"/>
    <property type="match status" value="1"/>
</dbReference>
<feature type="transmembrane region" description="Helical" evidence="9">
    <location>
        <begin position="83"/>
        <end position="102"/>
    </location>
</feature>
<keyword evidence="6 9" id="KW-0029">Amino-acid transport</keyword>
<proteinExistence type="inferred from homology"/>
<feature type="transmembrane region" description="Helical" evidence="9">
    <location>
        <begin position="205"/>
        <end position="224"/>
    </location>
</feature>
<dbReference type="Pfam" id="PF05525">
    <property type="entry name" value="Branch_AA_trans"/>
    <property type="match status" value="1"/>
</dbReference>
<evidence type="ECO:0000313" key="10">
    <source>
        <dbReference type="EMBL" id="MEY8663157.1"/>
    </source>
</evidence>
<evidence type="ECO:0000256" key="8">
    <source>
        <dbReference type="ARBA" id="ARBA00023136"/>
    </source>
</evidence>
<keyword evidence="11" id="KW-1185">Reference proteome</keyword>
<evidence type="ECO:0000256" key="1">
    <source>
        <dbReference type="ARBA" id="ARBA00004651"/>
    </source>
</evidence>
<keyword evidence="3 9" id="KW-0813">Transport</keyword>
<evidence type="ECO:0000256" key="5">
    <source>
        <dbReference type="ARBA" id="ARBA00022692"/>
    </source>
</evidence>
<gene>
    <name evidence="10" type="primary">brnQ</name>
    <name evidence="10" type="ORF">AALT52_09810</name>
</gene>
<evidence type="ECO:0000313" key="11">
    <source>
        <dbReference type="Proteomes" id="UP001565236"/>
    </source>
</evidence>
<dbReference type="Gene3D" id="1.20.1740.10">
    <property type="entry name" value="Amino acid/polyamine transporter I"/>
    <property type="match status" value="1"/>
</dbReference>
<feature type="transmembrane region" description="Helical" evidence="9">
    <location>
        <begin position="122"/>
        <end position="142"/>
    </location>
</feature>
<feature type="transmembrane region" description="Helical" evidence="9">
    <location>
        <begin position="12"/>
        <end position="30"/>
    </location>
</feature>
<feature type="transmembrane region" description="Helical" evidence="9">
    <location>
        <begin position="287"/>
        <end position="309"/>
    </location>
</feature>
<feature type="transmembrane region" description="Helical" evidence="9">
    <location>
        <begin position="236"/>
        <end position="257"/>
    </location>
</feature>
<evidence type="ECO:0000256" key="3">
    <source>
        <dbReference type="ARBA" id="ARBA00022448"/>
    </source>
</evidence>
<name>A0ABV4DRR6_9LACO</name>
<feature type="transmembrane region" description="Helical" evidence="9">
    <location>
        <begin position="346"/>
        <end position="368"/>
    </location>
</feature>
<feature type="transmembrane region" description="Helical" evidence="9">
    <location>
        <begin position="321"/>
        <end position="340"/>
    </location>
</feature>
<keyword evidence="4" id="KW-1003">Cell membrane</keyword>
<organism evidence="10 11">
    <name type="scientific">Ligilactobacillus faecis</name>
    <dbReference type="NCBI Taxonomy" id="762833"/>
    <lineage>
        <taxon>Bacteria</taxon>
        <taxon>Bacillati</taxon>
        <taxon>Bacillota</taxon>
        <taxon>Bacilli</taxon>
        <taxon>Lactobacillales</taxon>
        <taxon>Lactobacillaceae</taxon>
        <taxon>Ligilactobacillus</taxon>
    </lineage>
</organism>
<evidence type="ECO:0000256" key="7">
    <source>
        <dbReference type="ARBA" id="ARBA00022989"/>
    </source>
</evidence>
<evidence type="ECO:0000256" key="6">
    <source>
        <dbReference type="ARBA" id="ARBA00022970"/>
    </source>
</evidence>
<dbReference type="PANTHER" id="PTHR30588">
    <property type="entry name" value="BRANCHED-CHAIN AMINO ACID TRANSPORT SYSTEM 2 CARRIER PROTEIN"/>
    <property type="match status" value="1"/>
</dbReference>
<feature type="transmembrane region" description="Helical" evidence="9">
    <location>
        <begin position="42"/>
        <end position="62"/>
    </location>
</feature>